<evidence type="ECO:0000256" key="3">
    <source>
        <dbReference type="ARBA" id="ARBA00022801"/>
    </source>
</evidence>
<evidence type="ECO:0000256" key="5">
    <source>
        <dbReference type="PROSITE-ProRule" id="PRU01100"/>
    </source>
</evidence>
<dbReference type="EC" id="3.2.1.78" evidence="8"/>
<evidence type="ECO:0000313" key="9">
    <source>
        <dbReference type="Proteomes" id="UP000555103"/>
    </source>
</evidence>
<dbReference type="GO" id="GO:0006080">
    <property type="term" value="P:substituted mannan metabolic process"/>
    <property type="evidence" value="ECO:0007669"/>
    <property type="project" value="InterPro"/>
</dbReference>
<feature type="active site" description="Proton donor" evidence="5">
    <location>
        <position position="414"/>
    </location>
</feature>
<dbReference type="PANTHER" id="PTHR40079:SF4">
    <property type="entry name" value="GH26 DOMAIN-CONTAINING PROTEIN-RELATED"/>
    <property type="match status" value="1"/>
</dbReference>
<evidence type="ECO:0000256" key="6">
    <source>
        <dbReference type="SAM" id="SignalP"/>
    </source>
</evidence>
<dbReference type="Pfam" id="PF02156">
    <property type="entry name" value="Glyco_hydro_26"/>
    <property type="match status" value="2"/>
</dbReference>
<organism evidence="8 9">
    <name type="scientific">Dysgonomonas hofstadii</name>
    <dbReference type="NCBI Taxonomy" id="637886"/>
    <lineage>
        <taxon>Bacteria</taxon>
        <taxon>Pseudomonadati</taxon>
        <taxon>Bacteroidota</taxon>
        <taxon>Bacteroidia</taxon>
        <taxon>Bacteroidales</taxon>
        <taxon>Dysgonomonadaceae</taxon>
        <taxon>Dysgonomonas</taxon>
    </lineage>
</organism>
<feature type="active site" description="Nucleophile" evidence="5">
    <location>
        <position position="503"/>
    </location>
</feature>
<accession>A0A840CJW0</accession>
<reference evidence="8 9" key="1">
    <citation type="submission" date="2020-08" db="EMBL/GenBank/DDBJ databases">
        <title>Genomic Encyclopedia of Type Strains, Phase IV (KMG-IV): sequencing the most valuable type-strain genomes for metagenomic binning, comparative biology and taxonomic classification.</title>
        <authorList>
            <person name="Goeker M."/>
        </authorList>
    </citation>
    <scope>NUCLEOTIDE SEQUENCE [LARGE SCALE GENOMIC DNA]</scope>
    <source>
        <strain evidence="8 9">DSM 104969</strain>
    </source>
</reference>
<keyword evidence="2 6" id="KW-0732">Signal</keyword>
<keyword evidence="9" id="KW-1185">Reference proteome</keyword>
<dbReference type="PANTHER" id="PTHR40079">
    <property type="entry name" value="MANNAN ENDO-1,4-BETA-MANNOSIDASE E-RELATED"/>
    <property type="match status" value="1"/>
</dbReference>
<dbReference type="EMBL" id="JACIEP010000001">
    <property type="protein sequence ID" value="MBB4034308.1"/>
    <property type="molecule type" value="Genomic_DNA"/>
</dbReference>
<dbReference type="Proteomes" id="UP000555103">
    <property type="component" value="Unassembled WGS sequence"/>
</dbReference>
<dbReference type="Gene3D" id="3.20.20.80">
    <property type="entry name" value="Glycosidases"/>
    <property type="match status" value="2"/>
</dbReference>
<dbReference type="PROSITE" id="PS51764">
    <property type="entry name" value="GH26"/>
    <property type="match status" value="1"/>
</dbReference>
<evidence type="ECO:0000313" key="8">
    <source>
        <dbReference type="EMBL" id="MBB4034308.1"/>
    </source>
</evidence>
<dbReference type="InterPro" id="IPR017853">
    <property type="entry name" value="GH"/>
</dbReference>
<keyword evidence="4 5" id="KW-0326">Glycosidase</keyword>
<gene>
    <name evidence="8" type="ORF">GGR21_000193</name>
</gene>
<proteinExistence type="inferred from homology"/>
<evidence type="ECO:0000256" key="1">
    <source>
        <dbReference type="ARBA" id="ARBA00007754"/>
    </source>
</evidence>
<dbReference type="InterPro" id="IPR032812">
    <property type="entry name" value="SbsA_Ig"/>
</dbReference>
<name>A0A840CJW0_9BACT</name>
<feature type="chain" id="PRO_5033025405" evidence="6">
    <location>
        <begin position="26"/>
        <end position="556"/>
    </location>
</feature>
<evidence type="ECO:0000256" key="4">
    <source>
        <dbReference type="ARBA" id="ARBA00023295"/>
    </source>
</evidence>
<protein>
    <submittedName>
        <fullName evidence="8">Mannan endo-1,4-beta-mannosidase</fullName>
        <ecNumber evidence="8">3.2.1.78</ecNumber>
    </submittedName>
</protein>
<dbReference type="SUPFAM" id="SSF51445">
    <property type="entry name" value="(Trans)glycosidases"/>
    <property type="match status" value="1"/>
</dbReference>
<dbReference type="GO" id="GO:0016985">
    <property type="term" value="F:mannan endo-1,4-beta-mannosidase activity"/>
    <property type="evidence" value="ECO:0007669"/>
    <property type="project" value="UniProtKB-EC"/>
</dbReference>
<dbReference type="InterPro" id="IPR022790">
    <property type="entry name" value="GH26_dom"/>
</dbReference>
<sequence length="556" mass="61224">MKKTLYTFFCLIIGALLLTTPSCNDVDDPVIGDPGIPEFVSSNPADGTTNIDLGKENPNGDMTIVLTYDQNIFFPSAGLEKITINNGASVTSVSGKLLKLTIEITGLQKGETYQLTVPEGVVVGPTYTGAPEVTIGFSVKGDPVITTSLCNPNATAQAVKLYEYLRGIYKEKVLSGTMANVNWNVENADAVFNLTGKYPAMNTFDYVHLPFSPANWIDYSDITPVKNWSDAGGIVSLMWHWNVPVSARPWEGETAMPGDWSGSVQLTDAAAVQSFAVAKEGDIVRVTIKDVAAGAQGSIKGSDWAQIATGYEYFDISGSSYEMTITSDILTKLQASGLIIGGHDYTVTGIYIIPANSQSDYAFYKEQTYFDAAKATTEGTFENEVFTADLAKVATSLKQLQSEGIPVIWRPFHEAAGGWFWWGKDAESCKKLWIAMFDYLKTEGVNNLIWVWTSEDSDDDWYPGDAYVDIIGRDLYDKDAAACKSAYETEFDRYGHKIIALTENGSVGLISEQWAAGARWAWFMPWYGAEHATDEWWQDAMNQTYVITRDQLESFK</sequence>
<feature type="domain" description="GH26" evidence="7">
    <location>
        <begin position="156"/>
        <end position="550"/>
    </location>
</feature>
<keyword evidence="3 5" id="KW-0378">Hydrolase</keyword>
<dbReference type="AlphaFoldDB" id="A0A840CJW0"/>
<dbReference type="InterPro" id="IPR000805">
    <property type="entry name" value="Glyco_hydro_26"/>
</dbReference>
<comment type="caution">
    <text evidence="8">The sequence shown here is derived from an EMBL/GenBank/DDBJ whole genome shotgun (WGS) entry which is preliminary data.</text>
</comment>
<comment type="similarity">
    <text evidence="1 5">Belongs to the glycosyl hydrolase 26 family.</text>
</comment>
<dbReference type="RefSeq" id="WP_183305257.1">
    <property type="nucleotide sequence ID" value="NZ_JACIEP010000001.1"/>
</dbReference>
<dbReference type="Pfam" id="PF13205">
    <property type="entry name" value="Big_5"/>
    <property type="match status" value="1"/>
</dbReference>
<evidence type="ECO:0000259" key="7">
    <source>
        <dbReference type="PROSITE" id="PS51764"/>
    </source>
</evidence>
<feature type="signal peptide" evidence="6">
    <location>
        <begin position="1"/>
        <end position="25"/>
    </location>
</feature>
<evidence type="ECO:0000256" key="2">
    <source>
        <dbReference type="ARBA" id="ARBA00022729"/>
    </source>
</evidence>